<sequence length="395" mass="44090">MEIAAIQETRITGILDPEIKMEELDSIGPKVEEVKEGATLTKIGSSGGEAGQRVEQEPEEKASSNWHAHFEEFLRTRSAGETLQQPDSKRPQVSAQGVSESNKWPRGLWVSPNQPPLIGGATEDDESHWDAKLPGERKEGTAGKDAVGLELQRQLFRTLSYEKADGPQNLCRELRELCRKWLVPERHTKEQMLELVTLEQFLAVLPLDMQKWLREHVPKSCAQAVTLAEDFLLRHRGVKGSEGQKRMSSVISNSNLNESAGGTGLTGSDEQSPLHEKTEETQQLMTSMKTGKENNFLGHGDPEENRQKANKANGTGKKKVEDQFASSQGGTELTESKEQNPLLESTEETEQLMRSMKTGKQNNFLCQGEPDENRQRTNKYKGNDQEKEQKAVVSS</sequence>
<evidence type="ECO:0000313" key="4">
    <source>
        <dbReference type="EMBL" id="KAH0630549.1"/>
    </source>
</evidence>
<accession>A0ABQ7TLI3</accession>
<proteinExistence type="predicted"/>
<dbReference type="InterPro" id="IPR038269">
    <property type="entry name" value="SCAN_sf"/>
</dbReference>
<feature type="domain" description="SCAN box" evidence="3">
    <location>
        <begin position="153"/>
        <end position="231"/>
    </location>
</feature>
<dbReference type="SUPFAM" id="SSF47353">
    <property type="entry name" value="Retrovirus capsid dimerization domain-like"/>
    <property type="match status" value="1"/>
</dbReference>
<comment type="caution">
    <text evidence="4">The sequence shown here is derived from an EMBL/GenBank/DDBJ whole genome shotgun (WGS) entry which is preliminary data.</text>
</comment>
<dbReference type="PANTHER" id="PTHR45935">
    <property type="entry name" value="PROTEIN ZBED8-RELATED"/>
    <property type="match status" value="1"/>
</dbReference>
<gene>
    <name evidence="4" type="ORF">JD844_013710</name>
</gene>
<dbReference type="EMBL" id="JAIPUX010000439">
    <property type="protein sequence ID" value="KAH0630549.1"/>
    <property type="molecule type" value="Genomic_DNA"/>
</dbReference>
<dbReference type="InterPro" id="IPR050916">
    <property type="entry name" value="SCAN-C2H2_zinc_finger"/>
</dbReference>
<feature type="compositionally biased region" description="Polar residues" evidence="2">
    <location>
        <begin position="246"/>
        <end position="271"/>
    </location>
</feature>
<evidence type="ECO:0000313" key="5">
    <source>
        <dbReference type="Proteomes" id="UP000826234"/>
    </source>
</evidence>
<feature type="compositionally biased region" description="Basic and acidic residues" evidence="2">
    <location>
        <begin position="52"/>
        <end position="63"/>
    </location>
</feature>
<feature type="region of interest" description="Disordered" evidence="2">
    <location>
        <begin position="242"/>
        <end position="395"/>
    </location>
</feature>
<feature type="region of interest" description="Disordered" evidence="2">
    <location>
        <begin position="39"/>
        <end position="63"/>
    </location>
</feature>
<feature type="compositionally biased region" description="Basic and acidic residues" evidence="2">
    <location>
        <begin position="371"/>
        <end position="395"/>
    </location>
</feature>
<name>A0ABQ7TLI3_PHRPL</name>
<evidence type="ECO:0000259" key="3">
    <source>
        <dbReference type="PROSITE" id="PS50804"/>
    </source>
</evidence>
<reference evidence="4 5" key="1">
    <citation type="journal article" date="2022" name="Gigascience">
        <title>A chromosome-level genome assembly and annotation of the desert horned lizard, Phrynosoma platyrhinos, provides insight into chromosomal rearrangements among reptiles.</title>
        <authorList>
            <person name="Koochekian N."/>
            <person name="Ascanio A."/>
            <person name="Farleigh K."/>
            <person name="Card D.C."/>
            <person name="Schield D.R."/>
            <person name="Castoe T.A."/>
            <person name="Jezkova T."/>
        </authorList>
    </citation>
    <scope>NUCLEOTIDE SEQUENCE [LARGE SCALE GENOMIC DNA]</scope>
    <source>
        <strain evidence="4">NK-2021</strain>
    </source>
</reference>
<dbReference type="InterPro" id="IPR003309">
    <property type="entry name" value="SCAN_dom"/>
</dbReference>
<dbReference type="SMART" id="SM00431">
    <property type="entry name" value="SCAN"/>
    <property type="match status" value="1"/>
</dbReference>
<feature type="region of interest" description="Disordered" evidence="2">
    <location>
        <begin position="79"/>
        <end position="110"/>
    </location>
</feature>
<keyword evidence="5" id="KW-1185">Reference proteome</keyword>
<dbReference type="CDD" id="cd07936">
    <property type="entry name" value="SCAN"/>
    <property type="match status" value="1"/>
</dbReference>
<keyword evidence="1" id="KW-0539">Nucleus</keyword>
<organism evidence="4 5">
    <name type="scientific">Phrynosoma platyrhinos</name>
    <name type="common">Desert horned lizard</name>
    <dbReference type="NCBI Taxonomy" id="52577"/>
    <lineage>
        <taxon>Eukaryota</taxon>
        <taxon>Metazoa</taxon>
        <taxon>Chordata</taxon>
        <taxon>Craniata</taxon>
        <taxon>Vertebrata</taxon>
        <taxon>Euteleostomi</taxon>
        <taxon>Lepidosauria</taxon>
        <taxon>Squamata</taxon>
        <taxon>Bifurcata</taxon>
        <taxon>Unidentata</taxon>
        <taxon>Episquamata</taxon>
        <taxon>Toxicofera</taxon>
        <taxon>Iguania</taxon>
        <taxon>Phrynosomatidae</taxon>
        <taxon>Phrynosomatinae</taxon>
        <taxon>Phrynosoma</taxon>
    </lineage>
</organism>
<evidence type="ECO:0000256" key="2">
    <source>
        <dbReference type="SAM" id="MobiDB-lite"/>
    </source>
</evidence>
<dbReference type="Gene3D" id="1.10.4020.10">
    <property type="entry name" value="DNA breaking-rejoining enzymes"/>
    <property type="match status" value="1"/>
</dbReference>
<evidence type="ECO:0000256" key="1">
    <source>
        <dbReference type="ARBA" id="ARBA00023242"/>
    </source>
</evidence>
<dbReference type="PANTHER" id="PTHR45935:SF15">
    <property type="entry name" value="SCAN BOX DOMAIN-CONTAINING PROTEIN"/>
    <property type="match status" value="1"/>
</dbReference>
<dbReference type="Pfam" id="PF02023">
    <property type="entry name" value="SCAN"/>
    <property type="match status" value="1"/>
</dbReference>
<protein>
    <recommendedName>
        <fullName evidence="3">SCAN box domain-containing protein</fullName>
    </recommendedName>
</protein>
<feature type="compositionally biased region" description="Polar residues" evidence="2">
    <location>
        <begin position="79"/>
        <end position="102"/>
    </location>
</feature>
<dbReference type="PROSITE" id="PS50804">
    <property type="entry name" value="SCAN_BOX"/>
    <property type="match status" value="1"/>
</dbReference>
<feature type="compositionally biased region" description="Polar residues" evidence="2">
    <location>
        <begin position="324"/>
        <end position="333"/>
    </location>
</feature>
<dbReference type="Proteomes" id="UP000826234">
    <property type="component" value="Unassembled WGS sequence"/>
</dbReference>